<dbReference type="GO" id="GO:0016787">
    <property type="term" value="F:hydrolase activity"/>
    <property type="evidence" value="ECO:0007669"/>
    <property type="project" value="UniProtKB-KW"/>
</dbReference>
<keyword evidence="4" id="KW-1185">Reference proteome</keyword>
<protein>
    <submittedName>
        <fullName evidence="3">Glycoside hydrolase family 13 protein</fullName>
    </submittedName>
</protein>
<dbReference type="RefSeq" id="WP_204961787.1">
    <property type="nucleotide sequence ID" value="NZ_JAFEUO010000010.1"/>
</dbReference>
<organism evidence="3 4">
    <name type="scientific">Micromonospora humidisoli</name>
    <dbReference type="NCBI Taxonomy" id="2807622"/>
    <lineage>
        <taxon>Bacteria</taxon>
        <taxon>Bacillati</taxon>
        <taxon>Actinomycetota</taxon>
        <taxon>Actinomycetes</taxon>
        <taxon>Micromonosporales</taxon>
        <taxon>Micromonosporaceae</taxon>
        <taxon>Micromonospora</taxon>
    </lineage>
</organism>
<proteinExistence type="inferred from homology"/>
<accession>A0ABS2JJ57</accession>
<dbReference type="Gene3D" id="3.90.400.10">
    <property type="entry name" value="Oligo-1,6-glucosidase, Domain 2"/>
    <property type="match status" value="1"/>
</dbReference>
<dbReference type="SUPFAM" id="SSF51445">
    <property type="entry name" value="(Trans)glycosidases"/>
    <property type="match status" value="1"/>
</dbReference>
<evidence type="ECO:0000256" key="1">
    <source>
        <dbReference type="ARBA" id="ARBA00008061"/>
    </source>
</evidence>
<sequence>MLDSSPWWRSAVIYQVYPRSFADGDGDGIGDVAGIRSRLDHLAALGVDAIWFSPWYPSPMADAGYDVADHRDIDPVFGTLAEVEALITEAHALGVRTIVDVVPNHCSEAHPWFRAALTGGPDAPERELFWFRPGRGPDGDLPPTDWTGEFGGPTWTRTTDPDGTPGDWYLHLFAPQQPDFNWDHPQVRAEFEDILRFWFDRGVDGIRIDSAGLLVKDGTLPEVHPDRPHPFHDRDGVHDIYRAWRRIADSYPGGRALVGEVWLPDRQRFANYLRPDELHTAFNFDFLGCAWDAAALRESIDGTLGAHAPVDAPATWVLSNHDVTRHVTRYGRADTRFSFAAKREGIPTDLELGTRRARAAALLSLALPGAAYVYQGEELGLWEVEDIPHALRQDPMWERSGRVDPGRDGCRVPLPWQGDAPPFGFSPDGAAAVPWLPQPTDWKDRTVRAQTGDPHSMLELYRAALALRRVESALGDGTLTWLPASPRVLAFAREPGFACLVNLGAEAVALPAYDRVLLASGPLHDDRLPPDTAVWLRTRPT</sequence>
<feature type="domain" description="Glycosyl hydrolase family 13 catalytic" evidence="2">
    <location>
        <begin position="15"/>
        <end position="411"/>
    </location>
</feature>
<dbReference type="InterPro" id="IPR045857">
    <property type="entry name" value="O16G_dom_2"/>
</dbReference>
<name>A0ABS2JJ57_9ACTN</name>
<evidence type="ECO:0000313" key="4">
    <source>
        <dbReference type="Proteomes" id="UP000809587"/>
    </source>
</evidence>
<dbReference type="SMART" id="SM00642">
    <property type="entry name" value="Aamy"/>
    <property type="match status" value="1"/>
</dbReference>
<dbReference type="EMBL" id="JAFEUO010000010">
    <property type="protein sequence ID" value="MBM7086567.1"/>
    <property type="molecule type" value="Genomic_DNA"/>
</dbReference>
<dbReference type="PANTHER" id="PTHR10357">
    <property type="entry name" value="ALPHA-AMYLASE FAMILY MEMBER"/>
    <property type="match status" value="1"/>
</dbReference>
<comment type="caution">
    <text evidence="3">The sequence shown here is derived from an EMBL/GenBank/DDBJ whole genome shotgun (WGS) entry which is preliminary data.</text>
</comment>
<gene>
    <name evidence="3" type="ORF">JQN84_28965</name>
</gene>
<dbReference type="InterPro" id="IPR006047">
    <property type="entry name" value="GH13_cat_dom"/>
</dbReference>
<dbReference type="PANTHER" id="PTHR10357:SF179">
    <property type="entry name" value="NEUTRAL AND BASIC AMINO ACID TRANSPORT PROTEIN RBAT"/>
    <property type="match status" value="1"/>
</dbReference>
<comment type="similarity">
    <text evidence="1">Belongs to the glycosyl hydrolase 13 family.</text>
</comment>
<dbReference type="Proteomes" id="UP000809587">
    <property type="component" value="Unassembled WGS sequence"/>
</dbReference>
<dbReference type="Gene3D" id="3.20.20.80">
    <property type="entry name" value="Glycosidases"/>
    <property type="match status" value="1"/>
</dbReference>
<evidence type="ECO:0000313" key="3">
    <source>
        <dbReference type="EMBL" id="MBM7086567.1"/>
    </source>
</evidence>
<evidence type="ECO:0000259" key="2">
    <source>
        <dbReference type="SMART" id="SM00642"/>
    </source>
</evidence>
<dbReference type="CDD" id="cd11332">
    <property type="entry name" value="AmyAc_OligoGlu_TS"/>
    <property type="match status" value="1"/>
</dbReference>
<keyword evidence="3" id="KW-0378">Hydrolase</keyword>
<dbReference type="Pfam" id="PF00128">
    <property type="entry name" value="Alpha-amylase"/>
    <property type="match status" value="1"/>
</dbReference>
<reference evidence="3 4" key="1">
    <citation type="submission" date="2021-02" db="EMBL/GenBank/DDBJ databases">
        <authorList>
            <person name="Lee D.-H."/>
        </authorList>
    </citation>
    <scope>NUCLEOTIDE SEQUENCE [LARGE SCALE GENOMIC DNA]</scope>
    <source>
        <strain evidence="3 4">MMS20-R2-29</strain>
    </source>
</reference>
<dbReference type="InterPro" id="IPR017853">
    <property type="entry name" value="GH"/>
</dbReference>